<name>A0A1G9E2Q1_9PSED</name>
<evidence type="ECO:0000313" key="1">
    <source>
        <dbReference type="EMBL" id="SDK70411.1"/>
    </source>
</evidence>
<dbReference type="EMBL" id="FNFD01000009">
    <property type="protein sequence ID" value="SDK70411.1"/>
    <property type="molecule type" value="Genomic_DNA"/>
</dbReference>
<organism evidence="1 2">
    <name type="scientific">Pseudomonas indica</name>
    <dbReference type="NCBI Taxonomy" id="137658"/>
    <lineage>
        <taxon>Bacteria</taxon>
        <taxon>Pseudomonadati</taxon>
        <taxon>Pseudomonadota</taxon>
        <taxon>Gammaproteobacteria</taxon>
        <taxon>Pseudomonadales</taxon>
        <taxon>Pseudomonadaceae</taxon>
        <taxon>Pseudomonas</taxon>
    </lineage>
</organism>
<evidence type="ECO:0008006" key="3">
    <source>
        <dbReference type="Google" id="ProtNLM"/>
    </source>
</evidence>
<evidence type="ECO:0000313" key="2">
    <source>
        <dbReference type="Proteomes" id="UP000198706"/>
    </source>
</evidence>
<dbReference type="AlphaFoldDB" id="A0A1G9E2Q1"/>
<reference evidence="1 2" key="1">
    <citation type="submission" date="2016-10" db="EMBL/GenBank/DDBJ databases">
        <authorList>
            <person name="de Groot N.N."/>
        </authorList>
    </citation>
    <scope>NUCLEOTIDE SEQUENCE [LARGE SCALE GENOMIC DNA]</scope>
    <source>
        <strain evidence="1 2">JCM 21544</strain>
    </source>
</reference>
<dbReference type="NCBIfam" id="NF041402">
    <property type="entry name" value="XopAG"/>
    <property type="match status" value="1"/>
</dbReference>
<dbReference type="Proteomes" id="UP000198706">
    <property type="component" value="Unassembled WGS sequence"/>
</dbReference>
<sequence>MKYAAYLAGLAYVYDKAANKFFLSTTSLHDGKGGFTSDERLNKAKKEAQGYYQRYHGGNQDGQKSTGRLLDSLRFCGDNRFASMVDYRAATNVHLANLLDTKEAHESMHTNIKCLKGELANKEVVEKLKPEKVPLDFDLTKTAAYEKKNKYSLTGVPNDETGSTGYTSRSVTTPFVEKGLKHFLEATQSERALTPRQCMESLEDLLRKDGKFNAEAQFAAGQALLIFRQVYAGPDSWGDAEGVVLADHFARGRVTQAETDRIEFSRPFFKDDLDKGIFKRNTSVAGPLLNSAYIYMQEKVFKRDPETIADLKHKAMADLQNLPISHVKVNENGTGFEDCSGLGDSFTALNATSCVNHARIMSGEKPLSKDDVAVLIGSLNAVYDNASGIRHTLREIARGCFVGAGFTIEDGDEFYKQVCKNAAEEFYGGKHMS</sequence>
<accession>A0A1G9E2Q1</accession>
<protein>
    <recommendedName>
        <fullName evidence="3">Type III effector HopG1</fullName>
    </recommendedName>
</protein>
<gene>
    <name evidence="1" type="ORF">SAMN05216186_109189</name>
</gene>
<keyword evidence="2" id="KW-1185">Reference proteome</keyword>
<proteinExistence type="predicted"/>